<keyword evidence="2 3" id="KW-0808">Transferase</keyword>
<dbReference type="AlphaFoldDB" id="A0A2P5DE42"/>
<gene>
    <name evidence="3" type="ORF">PanWU01x14_073440</name>
</gene>
<sequence>PHNKSQNDEEEVQNDKGGDELSCREELEKLGMIVPWCSQLEDLSSESFRCFVTHCVWNSTLESLASGVLMVAFPMWSDQRTNSKLIEEVWKTGVRV</sequence>
<dbReference type="PANTHER" id="PTHR11926:SF870">
    <property type="entry name" value="UDP-GLYCOSYLTRANSFERASE 75B1"/>
    <property type="match status" value="1"/>
</dbReference>
<comment type="caution">
    <text evidence="3">The sequence shown here is derived from an EMBL/GenBank/DDBJ whole genome shotgun (WGS) entry which is preliminary data.</text>
</comment>
<evidence type="ECO:0000256" key="2">
    <source>
        <dbReference type="ARBA" id="ARBA00022679"/>
    </source>
</evidence>
<name>A0A2P5DE42_PARAD</name>
<evidence type="ECO:0000313" key="3">
    <source>
        <dbReference type="EMBL" id="PON71547.1"/>
    </source>
</evidence>
<proteinExistence type="inferred from homology"/>
<evidence type="ECO:0000256" key="1">
    <source>
        <dbReference type="ARBA" id="ARBA00009995"/>
    </source>
</evidence>
<dbReference type="EMBL" id="JXTB01000044">
    <property type="protein sequence ID" value="PON71547.1"/>
    <property type="molecule type" value="Genomic_DNA"/>
</dbReference>
<dbReference type="InterPro" id="IPR002213">
    <property type="entry name" value="UDP_glucos_trans"/>
</dbReference>
<dbReference type="SUPFAM" id="SSF53756">
    <property type="entry name" value="UDP-Glycosyltransferase/glycogen phosphorylase"/>
    <property type="match status" value="1"/>
</dbReference>
<protein>
    <submittedName>
        <fullName evidence="3">UDP-glucuronosyl/UDP-glucosyltransferase</fullName>
    </submittedName>
</protein>
<dbReference type="Pfam" id="PF00201">
    <property type="entry name" value="UDPGT"/>
    <property type="match status" value="1"/>
</dbReference>
<evidence type="ECO:0000313" key="4">
    <source>
        <dbReference type="Proteomes" id="UP000237105"/>
    </source>
</evidence>
<dbReference type="Proteomes" id="UP000237105">
    <property type="component" value="Unassembled WGS sequence"/>
</dbReference>
<accession>A0A2P5DE42</accession>
<dbReference type="OrthoDB" id="5835829at2759"/>
<organism evidence="3 4">
    <name type="scientific">Parasponia andersonii</name>
    <name type="common">Sponia andersonii</name>
    <dbReference type="NCBI Taxonomy" id="3476"/>
    <lineage>
        <taxon>Eukaryota</taxon>
        <taxon>Viridiplantae</taxon>
        <taxon>Streptophyta</taxon>
        <taxon>Embryophyta</taxon>
        <taxon>Tracheophyta</taxon>
        <taxon>Spermatophyta</taxon>
        <taxon>Magnoliopsida</taxon>
        <taxon>eudicotyledons</taxon>
        <taxon>Gunneridae</taxon>
        <taxon>Pentapetalae</taxon>
        <taxon>rosids</taxon>
        <taxon>fabids</taxon>
        <taxon>Rosales</taxon>
        <taxon>Cannabaceae</taxon>
        <taxon>Parasponia</taxon>
    </lineage>
</organism>
<dbReference type="GO" id="GO:0080043">
    <property type="term" value="F:quercetin 3-O-glucosyltransferase activity"/>
    <property type="evidence" value="ECO:0007669"/>
    <property type="project" value="TreeGrafter"/>
</dbReference>
<comment type="similarity">
    <text evidence="1">Belongs to the UDP-glycosyltransferase family.</text>
</comment>
<feature type="non-terminal residue" evidence="3">
    <location>
        <position position="1"/>
    </location>
</feature>
<keyword evidence="4" id="KW-1185">Reference proteome</keyword>
<dbReference type="PANTHER" id="PTHR11926">
    <property type="entry name" value="GLUCOSYL/GLUCURONOSYL TRANSFERASES"/>
    <property type="match status" value="1"/>
</dbReference>
<dbReference type="Gene3D" id="3.40.50.2000">
    <property type="entry name" value="Glycogen Phosphorylase B"/>
    <property type="match status" value="1"/>
</dbReference>
<dbReference type="GO" id="GO:0080044">
    <property type="term" value="F:quercetin 7-O-glucosyltransferase activity"/>
    <property type="evidence" value="ECO:0007669"/>
    <property type="project" value="TreeGrafter"/>
</dbReference>
<reference evidence="4" key="1">
    <citation type="submission" date="2016-06" db="EMBL/GenBank/DDBJ databases">
        <title>Parallel loss of symbiosis genes in relatives of nitrogen-fixing non-legume Parasponia.</title>
        <authorList>
            <person name="Van Velzen R."/>
            <person name="Holmer R."/>
            <person name="Bu F."/>
            <person name="Rutten L."/>
            <person name="Van Zeijl A."/>
            <person name="Liu W."/>
            <person name="Santuari L."/>
            <person name="Cao Q."/>
            <person name="Sharma T."/>
            <person name="Shen D."/>
            <person name="Roswanjaya Y."/>
            <person name="Wardhani T."/>
            <person name="Kalhor M.S."/>
            <person name="Jansen J."/>
            <person name="Van den Hoogen J."/>
            <person name="Gungor B."/>
            <person name="Hartog M."/>
            <person name="Hontelez J."/>
            <person name="Verver J."/>
            <person name="Yang W.-C."/>
            <person name="Schijlen E."/>
            <person name="Repin R."/>
            <person name="Schilthuizen M."/>
            <person name="Schranz E."/>
            <person name="Heidstra R."/>
            <person name="Miyata K."/>
            <person name="Fedorova E."/>
            <person name="Kohlen W."/>
            <person name="Bisseling T."/>
            <person name="Smit S."/>
            <person name="Geurts R."/>
        </authorList>
    </citation>
    <scope>NUCLEOTIDE SEQUENCE [LARGE SCALE GENOMIC DNA]</scope>
    <source>
        <strain evidence="4">cv. WU1-14</strain>
    </source>
</reference>